<reference evidence="1 2" key="1">
    <citation type="submission" date="2018-05" db="EMBL/GenBank/DDBJ databases">
        <title>Amnibacterium sp. M8JJ-5, whole genome shotgun sequence.</title>
        <authorList>
            <person name="Tuo L."/>
        </authorList>
    </citation>
    <scope>NUCLEOTIDE SEQUENCE [LARGE SCALE GENOMIC DNA]</scope>
    <source>
        <strain evidence="1 2">M8JJ-5</strain>
    </source>
</reference>
<evidence type="ECO:0008006" key="3">
    <source>
        <dbReference type="Google" id="ProtNLM"/>
    </source>
</evidence>
<proteinExistence type="predicted"/>
<keyword evidence="2" id="KW-1185">Reference proteome</keyword>
<evidence type="ECO:0000313" key="2">
    <source>
        <dbReference type="Proteomes" id="UP000244893"/>
    </source>
</evidence>
<gene>
    <name evidence="1" type="ORF">DDQ50_05370</name>
</gene>
<organism evidence="1 2">
    <name type="scientific">Amnibacterium flavum</name>
    <dbReference type="NCBI Taxonomy" id="2173173"/>
    <lineage>
        <taxon>Bacteria</taxon>
        <taxon>Bacillati</taxon>
        <taxon>Actinomycetota</taxon>
        <taxon>Actinomycetes</taxon>
        <taxon>Micrococcales</taxon>
        <taxon>Microbacteriaceae</taxon>
        <taxon>Amnibacterium</taxon>
    </lineage>
</organism>
<protein>
    <recommendedName>
        <fullName evidence="3">SGNH hydrolase-type esterase domain-containing protein</fullName>
    </recommendedName>
</protein>
<dbReference type="AlphaFoldDB" id="A0A2V1HTG5"/>
<comment type="caution">
    <text evidence="1">The sequence shown here is derived from an EMBL/GenBank/DDBJ whole genome shotgun (WGS) entry which is preliminary data.</text>
</comment>
<evidence type="ECO:0000313" key="1">
    <source>
        <dbReference type="EMBL" id="PVZ95896.1"/>
    </source>
</evidence>
<dbReference type="Proteomes" id="UP000244893">
    <property type="component" value="Unassembled WGS sequence"/>
</dbReference>
<dbReference type="EMBL" id="QEOP01000001">
    <property type="protein sequence ID" value="PVZ95896.1"/>
    <property type="molecule type" value="Genomic_DNA"/>
</dbReference>
<accession>A0A2V1HTG5</accession>
<name>A0A2V1HTG5_9MICO</name>
<dbReference type="SUPFAM" id="SSF52266">
    <property type="entry name" value="SGNH hydrolase"/>
    <property type="match status" value="1"/>
</dbReference>
<sequence>MGWVWARWLALVAIAAVAVVLVALSLAPVAGAPIEPTPSARPDDAAPRVVVIGQSPTSDPGGWPGQLANARGFEVVALLTSDSSYLPAAGCSGDACRTYADLVTEAIALDPDYVVVAGGASVAGVDQSTILSIVRSTLAGLRVGLPDATILAAGPLPDAADQTGATYLDGVIRQVTADLGLSYVSLSAPPVVLAPDSAVPPALDAGGAADVASRVAAALP</sequence>
<dbReference type="Gene3D" id="3.40.50.1110">
    <property type="entry name" value="SGNH hydrolase"/>
    <property type="match status" value="1"/>
</dbReference>
<dbReference type="InterPro" id="IPR036514">
    <property type="entry name" value="SGNH_hydro_sf"/>
</dbReference>